<dbReference type="Proteomes" id="UP001341840">
    <property type="component" value="Unassembled WGS sequence"/>
</dbReference>
<feature type="domain" description="Exostosin GT47" evidence="7">
    <location>
        <begin position="101"/>
        <end position="404"/>
    </location>
</feature>
<evidence type="ECO:0000313" key="9">
    <source>
        <dbReference type="Proteomes" id="UP001341840"/>
    </source>
</evidence>
<reference evidence="8 9" key="1">
    <citation type="journal article" date="2023" name="Plants (Basel)">
        <title>Bridging the Gap: Combining Genomics and Transcriptomics Approaches to Understand Stylosanthes scabra, an Orphan Legume from the Brazilian Caatinga.</title>
        <authorList>
            <person name="Ferreira-Neto J.R.C."/>
            <person name="da Silva M.D."/>
            <person name="Binneck E."/>
            <person name="de Melo N.F."/>
            <person name="da Silva R.H."/>
            <person name="de Melo A.L.T.M."/>
            <person name="Pandolfi V."/>
            <person name="Bustamante F.O."/>
            <person name="Brasileiro-Vidal A.C."/>
            <person name="Benko-Iseppon A.M."/>
        </authorList>
    </citation>
    <scope>NUCLEOTIDE SEQUENCE [LARGE SCALE GENOMIC DNA]</scope>
    <source>
        <tissue evidence="8">Leaves</tissue>
    </source>
</reference>
<dbReference type="Pfam" id="PF03016">
    <property type="entry name" value="Exostosin_GT47"/>
    <property type="match status" value="1"/>
</dbReference>
<keyword evidence="6" id="KW-1133">Transmembrane helix</keyword>
<comment type="subcellular location">
    <subcellularLocation>
        <location evidence="1">Golgi apparatus membrane</location>
        <topology evidence="1">Single-pass type II membrane protein</topology>
    </subcellularLocation>
</comment>
<dbReference type="InterPro" id="IPR040911">
    <property type="entry name" value="Exostosin_GT47"/>
</dbReference>
<dbReference type="PANTHER" id="PTHR11062">
    <property type="entry name" value="EXOSTOSIN HEPARAN SULFATE GLYCOSYLTRANSFERASE -RELATED"/>
    <property type="match status" value="1"/>
</dbReference>
<keyword evidence="5" id="KW-0333">Golgi apparatus</keyword>
<accession>A0ABU6SDM8</accession>
<keyword evidence="6" id="KW-0812">Transmembrane</keyword>
<name>A0ABU6SDM8_9FABA</name>
<evidence type="ECO:0000256" key="1">
    <source>
        <dbReference type="ARBA" id="ARBA00004323"/>
    </source>
</evidence>
<evidence type="ECO:0000256" key="2">
    <source>
        <dbReference type="ARBA" id="ARBA00010271"/>
    </source>
</evidence>
<evidence type="ECO:0000256" key="3">
    <source>
        <dbReference type="ARBA" id="ARBA00022676"/>
    </source>
</evidence>
<evidence type="ECO:0000256" key="4">
    <source>
        <dbReference type="ARBA" id="ARBA00022968"/>
    </source>
</evidence>
<organism evidence="8 9">
    <name type="scientific">Stylosanthes scabra</name>
    <dbReference type="NCBI Taxonomy" id="79078"/>
    <lineage>
        <taxon>Eukaryota</taxon>
        <taxon>Viridiplantae</taxon>
        <taxon>Streptophyta</taxon>
        <taxon>Embryophyta</taxon>
        <taxon>Tracheophyta</taxon>
        <taxon>Spermatophyta</taxon>
        <taxon>Magnoliopsida</taxon>
        <taxon>eudicotyledons</taxon>
        <taxon>Gunneridae</taxon>
        <taxon>Pentapetalae</taxon>
        <taxon>rosids</taxon>
        <taxon>fabids</taxon>
        <taxon>Fabales</taxon>
        <taxon>Fabaceae</taxon>
        <taxon>Papilionoideae</taxon>
        <taxon>50 kb inversion clade</taxon>
        <taxon>dalbergioids sensu lato</taxon>
        <taxon>Dalbergieae</taxon>
        <taxon>Pterocarpus clade</taxon>
        <taxon>Stylosanthes</taxon>
    </lineage>
</organism>
<keyword evidence="3" id="KW-0808">Transferase</keyword>
<dbReference type="InterPro" id="IPR004263">
    <property type="entry name" value="Exostosin"/>
</dbReference>
<keyword evidence="9" id="KW-1185">Reference proteome</keyword>
<evidence type="ECO:0000313" key="8">
    <source>
        <dbReference type="EMBL" id="MED6134512.1"/>
    </source>
</evidence>
<protein>
    <recommendedName>
        <fullName evidence="7">Exostosin GT47 domain-containing protein</fullName>
    </recommendedName>
</protein>
<dbReference type="PANTHER" id="PTHR11062:SF50">
    <property type="entry name" value="ARABINOSYLTRANSFERASE ARAD1-RELATED"/>
    <property type="match status" value="1"/>
</dbReference>
<gene>
    <name evidence="8" type="ORF">PIB30_037650</name>
</gene>
<feature type="transmembrane region" description="Helical" evidence="6">
    <location>
        <begin position="40"/>
        <end position="58"/>
    </location>
</feature>
<sequence>MVEFEGGNGSKSKRPTRKLTWALLAQPALEKARKSSQKKILATIVFAIFVIYALFNGFPGRHTTTTESDSDENSGFDMTVDFASTSQPCSAAIATADSSSSAIKVYMYDLPIRFTYGVIAARSASRGGGTPENLTALRYPGHQHMGEWFLFLDMNRPQSDRVGSPVTRVMNPEEADLFYVPFFSSLSQLVSTSPQADGSEGVYSDEETQEALVEWLEGQEYWHRNGGRDHVFTAADPKSLLHVMDKIKNSVLLVVGFGRLRGDQGSLLKDVVVPYPHRLRTYEGDLGLQNRPTLLFFMGARFRKEEGRIRDVLFQVLESEGDAIIKHGVQSTENRREASNGMHTSKFCLNPVGDTSTSCRLFDSIISLCVPVIVSDTIEVPFEDTIDYRKIAIFVESAAAIKPGYLMSMLRAIPPEKILEYQREMLKVRRYFQYGVSNGAVDEIWRQVTKKLPLIKLMSNRDKRLVIKESDCSCVCANPATNIQLHSMLSQRTNEFLSFDK</sequence>
<proteinExistence type="inferred from homology"/>
<dbReference type="EMBL" id="JASCZI010060605">
    <property type="protein sequence ID" value="MED6134512.1"/>
    <property type="molecule type" value="Genomic_DNA"/>
</dbReference>
<keyword evidence="6" id="KW-0472">Membrane</keyword>
<evidence type="ECO:0000259" key="7">
    <source>
        <dbReference type="Pfam" id="PF03016"/>
    </source>
</evidence>
<comment type="similarity">
    <text evidence="2">Belongs to the glycosyltransferase 47 family.</text>
</comment>
<evidence type="ECO:0000256" key="5">
    <source>
        <dbReference type="ARBA" id="ARBA00023034"/>
    </source>
</evidence>
<keyword evidence="3" id="KW-0328">Glycosyltransferase</keyword>
<comment type="caution">
    <text evidence="8">The sequence shown here is derived from an EMBL/GenBank/DDBJ whole genome shotgun (WGS) entry which is preliminary data.</text>
</comment>
<evidence type="ECO:0000256" key="6">
    <source>
        <dbReference type="SAM" id="Phobius"/>
    </source>
</evidence>
<keyword evidence="4" id="KW-0735">Signal-anchor</keyword>